<gene>
    <name evidence="1" type="ORF">K8P03_10925</name>
</gene>
<keyword evidence="2" id="KW-1185">Reference proteome</keyword>
<evidence type="ECO:0000313" key="2">
    <source>
        <dbReference type="Proteomes" id="UP000734271"/>
    </source>
</evidence>
<name>A0ABS7T1Y3_9FIRM</name>
<dbReference type="EMBL" id="JAIPME010000002">
    <property type="protein sequence ID" value="MBZ2387785.1"/>
    <property type="molecule type" value="Genomic_DNA"/>
</dbReference>
<dbReference type="Proteomes" id="UP000734271">
    <property type="component" value="Unassembled WGS sequence"/>
</dbReference>
<comment type="caution">
    <text evidence="1">The sequence shown here is derived from an EMBL/GenBank/DDBJ whole genome shotgun (WGS) entry which is preliminary data.</text>
</comment>
<dbReference type="RefSeq" id="WP_223420643.1">
    <property type="nucleotide sequence ID" value="NZ_JAIPME010000002.1"/>
</dbReference>
<proteinExistence type="predicted"/>
<reference evidence="1 2" key="1">
    <citation type="submission" date="2021-08" db="EMBL/GenBank/DDBJ databases">
        <title>FDA dAtabase for Regulatory Grade micrObial Sequences (FDA-ARGOS): Supporting development and validation of Infectious Disease Dx tests.</title>
        <authorList>
            <person name="Sproer C."/>
            <person name="Gronow S."/>
            <person name="Severitt S."/>
            <person name="Schroder I."/>
            <person name="Tallon L."/>
            <person name="Sadzewicz L."/>
            <person name="Zhao X."/>
            <person name="Boylan J."/>
            <person name="Ott S."/>
            <person name="Bowen H."/>
            <person name="Vavikolanu K."/>
            <person name="Hazen T."/>
            <person name="Aluvathingal J."/>
            <person name="Nadendla S."/>
            <person name="Lowell S."/>
            <person name="Myers T."/>
            <person name="Yan Y."/>
            <person name="Sichtig H."/>
        </authorList>
    </citation>
    <scope>NUCLEOTIDE SEQUENCE [LARGE SCALE GENOMIC DNA]</scope>
    <source>
        <strain evidence="1 2">FDAARGOS_1460</strain>
    </source>
</reference>
<evidence type="ECO:0000313" key="1">
    <source>
        <dbReference type="EMBL" id="MBZ2387785.1"/>
    </source>
</evidence>
<evidence type="ECO:0008006" key="3">
    <source>
        <dbReference type="Google" id="ProtNLM"/>
    </source>
</evidence>
<organism evidence="1 2">
    <name type="scientific">Anaerococcus murdochii</name>
    <dbReference type="NCBI Taxonomy" id="411577"/>
    <lineage>
        <taxon>Bacteria</taxon>
        <taxon>Bacillati</taxon>
        <taxon>Bacillota</taxon>
        <taxon>Tissierellia</taxon>
        <taxon>Tissierellales</taxon>
        <taxon>Peptoniphilaceae</taxon>
        <taxon>Anaerococcus</taxon>
    </lineage>
</organism>
<sequence>MENKLEKARFLMDDEVNKAVSDELLSFNFDLIEAQVLAYCNRWDFPTGLMLIVIQMVAEYTKANYYKAKAVDEANNPESRKISSVTRGDTTISYGDNAKVTEYGSPNNLALDPAGFINDYKARIREYRKVGLV</sequence>
<protein>
    <recommendedName>
        <fullName evidence="3">Phage protein</fullName>
    </recommendedName>
</protein>
<accession>A0ABS7T1Y3</accession>